<protein>
    <submittedName>
        <fullName evidence="1">Uncharacterized protein</fullName>
    </submittedName>
</protein>
<gene>
    <name evidence="1" type="ORF">NPIL_167121</name>
</gene>
<dbReference type="AlphaFoldDB" id="A0A8X6TM69"/>
<dbReference type="EMBL" id="BMAW01060319">
    <property type="protein sequence ID" value="GFT25614.1"/>
    <property type="molecule type" value="Genomic_DNA"/>
</dbReference>
<evidence type="ECO:0000313" key="2">
    <source>
        <dbReference type="Proteomes" id="UP000887013"/>
    </source>
</evidence>
<accession>A0A8X6TM69</accession>
<name>A0A8X6TM69_NEPPI</name>
<evidence type="ECO:0000313" key="1">
    <source>
        <dbReference type="EMBL" id="GFT25614.1"/>
    </source>
</evidence>
<keyword evidence="2" id="KW-1185">Reference proteome</keyword>
<dbReference type="Proteomes" id="UP000887013">
    <property type="component" value="Unassembled WGS sequence"/>
</dbReference>
<reference evidence="1" key="1">
    <citation type="submission" date="2020-08" db="EMBL/GenBank/DDBJ databases">
        <title>Multicomponent nature underlies the extraordinary mechanical properties of spider dragline silk.</title>
        <authorList>
            <person name="Kono N."/>
            <person name="Nakamura H."/>
            <person name="Mori M."/>
            <person name="Yoshida Y."/>
            <person name="Ohtoshi R."/>
            <person name="Malay A.D."/>
            <person name="Moran D.A.P."/>
            <person name="Tomita M."/>
            <person name="Numata K."/>
            <person name="Arakawa K."/>
        </authorList>
    </citation>
    <scope>NUCLEOTIDE SEQUENCE</scope>
</reference>
<sequence>MCPPSRPSAVVSWCSVYLSTVIMGPEAMFSYLCHSLVVHTRLDDVNPPRIWLSPALQLIYWPDRAGTQSFFVCSPFSCDMGLMQSSFVINAIHNIHTKLL</sequence>
<organism evidence="1 2">
    <name type="scientific">Nephila pilipes</name>
    <name type="common">Giant wood spider</name>
    <name type="synonym">Nephila maculata</name>
    <dbReference type="NCBI Taxonomy" id="299642"/>
    <lineage>
        <taxon>Eukaryota</taxon>
        <taxon>Metazoa</taxon>
        <taxon>Ecdysozoa</taxon>
        <taxon>Arthropoda</taxon>
        <taxon>Chelicerata</taxon>
        <taxon>Arachnida</taxon>
        <taxon>Araneae</taxon>
        <taxon>Araneomorphae</taxon>
        <taxon>Entelegynae</taxon>
        <taxon>Araneoidea</taxon>
        <taxon>Nephilidae</taxon>
        <taxon>Nephila</taxon>
    </lineage>
</organism>
<proteinExistence type="predicted"/>
<comment type="caution">
    <text evidence="1">The sequence shown here is derived from an EMBL/GenBank/DDBJ whole genome shotgun (WGS) entry which is preliminary data.</text>
</comment>